<dbReference type="PANTHER" id="PTHR23135">
    <property type="entry name" value="MUR LIGASE FAMILY MEMBER"/>
    <property type="match status" value="1"/>
</dbReference>
<gene>
    <name evidence="1" type="primary">murT</name>
    <name evidence="5" type="ORF">GCM10023200_27130</name>
</gene>
<keyword evidence="1" id="KW-0573">Peptidoglycan synthesis</keyword>
<comment type="pathway">
    <text evidence="1">Cell wall biogenesis; peptidoglycan biosynthesis.</text>
</comment>
<feature type="binding site" evidence="1">
    <location>
        <position position="233"/>
    </location>
    <ligand>
        <name>Zn(2+)</name>
        <dbReference type="ChEBI" id="CHEBI:29105"/>
    </ligand>
</feature>
<dbReference type="Pfam" id="PF08353">
    <property type="entry name" value="MurT_C"/>
    <property type="match status" value="1"/>
</dbReference>
<evidence type="ECO:0000256" key="2">
    <source>
        <dbReference type="SAM" id="MobiDB-lite"/>
    </source>
</evidence>
<keyword evidence="6" id="KW-1185">Reference proteome</keyword>
<evidence type="ECO:0000259" key="3">
    <source>
        <dbReference type="Pfam" id="PF08245"/>
    </source>
</evidence>
<keyword evidence="1 5" id="KW-0436">Ligase</keyword>
<evidence type="ECO:0000259" key="4">
    <source>
        <dbReference type="Pfam" id="PF08353"/>
    </source>
</evidence>
<evidence type="ECO:0000256" key="1">
    <source>
        <dbReference type="HAMAP-Rule" id="MF_02214"/>
    </source>
</evidence>
<evidence type="ECO:0000313" key="6">
    <source>
        <dbReference type="Proteomes" id="UP001500928"/>
    </source>
</evidence>
<dbReference type="Gene3D" id="3.40.1190.10">
    <property type="entry name" value="Mur-like, catalytic domain"/>
    <property type="match status" value="1"/>
</dbReference>
<feature type="compositionally biased region" description="Low complexity" evidence="2">
    <location>
        <begin position="9"/>
        <end position="23"/>
    </location>
</feature>
<organism evidence="5 6">
    <name type="scientific">Actinomycetospora chlora</name>
    <dbReference type="NCBI Taxonomy" id="663608"/>
    <lineage>
        <taxon>Bacteria</taxon>
        <taxon>Bacillati</taxon>
        <taxon>Actinomycetota</taxon>
        <taxon>Actinomycetes</taxon>
        <taxon>Pseudonocardiales</taxon>
        <taxon>Pseudonocardiaceae</taxon>
        <taxon>Actinomycetospora</taxon>
    </lineage>
</organism>
<dbReference type="InterPro" id="IPR013564">
    <property type="entry name" value="MurT_C"/>
</dbReference>
<feature type="domain" description="Lipid II isoglutaminyl synthase (glutamine-hydrolyzing) subunit MurT C-terminal" evidence="4">
    <location>
        <begin position="323"/>
        <end position="420"/>
    </location>
</feature>
<comment type="catalytic activity">
    <reaction evidence="1">
        <text>beta-D-GlcNAc-(1-&gt;4)-Mur2Ac(oyl-L-Ala-gamma-D-O-P-Glu-L-Lys-D-Ala-D-Ala)-di-trans,octa-cis-undecaprenyl diphosphate + NH4(+) = beta-D-GlcNAc-(1-&gt;4)-Mur2Ac(oyl-L-Ala-D-isoglutaminyl-L-Lys-D-Ala-D-Ala)-di-trans,octa-cis-undecaprenyl diphosphate + phosphate + H(+)</text>
        <dbReference type="Rhea" id="RHEA:57932"/>
        <dbReference type="ChEBI" id="CHEBI:15378"/>
        <dbReference type="ChEBI" id="CHEBI:28938"/>
        <dbReference type="ChEBI" id="CHEBI:43474"/>
        <dbReference type="ChEBI" id="CHEBI:62233"/>
        <dbReference type="ChEBI" id="CHEBI:143132"/>
    </reaction>
</comment>
<comment type="function">
    <text evidence="1">The lipid II isoglutaminyl synthase complex catalyzes the formation of alpha-D-isoglutamine in the cell wall lipid II stem peptide. The MurT subunit catalyzes the ATP-dependent amidation of D-glutamate residue of lipid II, converting it to an isoglutamine residue.</text>
</comment>
<name>A0ABP9B4S5_9PSEU</name>
<dbReference type="Proteomes" id="UP001500928">
    <property type="component" value="Unassembled WGS sequence"/>
</dbReference>
<accession>A0ABP9B4S5</accession>
<reference evidence="6" key="1">
    <citation type="journal article" date="2019" name="Int. J. Syst. Evol. Microbiol.">
        <title>The Global Catalogue of Microorganisms (GCM) 10K type strain sequencing project: providing services to taxonomists for standard genome sequencing and annotation.</title>
        <authorList>
            <consortium name="The Broad Institute Genomics Platform"/>
            <consortium name="The Broad Institute Genome Sequencing Center for Infectious Disease"/>
            <person name="Wu L."/>
            <person name="Ma J."/>
        </authorList>
    </citation>
    <scope>NUCLEOTIDE SEQUENCE [LARGE SCALE GENOMIC DNA]</scope>
    <source>
        <strain evidence="6">JCM 17979</strain>
    </source>
</reference>
<dbReference type="EC" id="6.3.5.13" evidence="1"/>
<keyword evidence="1" id="KW-0133">Cell shape</keyword>
<keyword evidence="1" id="KW-0961">Cell wall biogenesis/degradation</keyword>
<dbReference type="HAMAP" id="MF_02214">
    <property type="entry name" value="Lipid_II_synth_MurT"/>
    <property type="match status" value="1"/>
</dbReference>
<protein>
    <recommendedName>
        <fullName evidence="1">Lipid II isoglutaminyl synthase (glutamine-hydrolyzing) subunit MurT</fullName>
        <ecNumber evidence="1">6.3.5.13</ecNumber>
    </recommendedName>
</protein>
<dbReference type="Pfam" id="PF08245">
    <property type="entry name" value="Mur_ligase_M"/>
    <property type="match status" value="1"/>
</dbReference>
<feature type="region of interest" description="Disordered" evidence="2">
    <location>
        <begin position="1"/>
        <end position="23"/>
    </location>
</feature>
<comment type="similarity">
    <text evidence="1">Belongs to the MurCDEF family. MurT subfamily.</text>
</comment>
<evidence type="ECO:0000313" key="5">
    <source>
        <dbReference type="EMBL" id="GAA4790671.1"/>
    </source>
</evidence>
<keyword evidence="1" id="KW-0479">Metal-binding</keyword>
<feature type="binding site" evidence="1">
    <location>
        <position position="214"/>
    </location>
    <ligand>
        <name>Zn(2+)</name>
        <dbReference type="ChEBI" id="CHEBI:29105"/>
    </ligand>
</feature>
<comment type="catalytic activity">
    <reaction evidence="1">
        <text>beta-D-GlcNAc-(1-&gt;4)-Mur2Ac(oyl-L-Ala-gamma-D-Glu-L-Lys-D-Ala-D-Ala)-di-trans,octa-cis-undecaprenyl diphosphate + L-glutamine + ATP + H2O = beta-D-GlcNAc-(1-&gt;4)-Mur2Ac(oyl-L-Ala-D-isoglutaminyl-L-Lys-D-Ala-D-Ala)-di-trans,octa-cis-undecaprenyl diphosphate + L-glutamate + ADP + phosphate + H(+)</text>
        <dbReference type="Rhea" id="RHEA:57928"/>
        <dbReference type="ChEBI" id="CHEBI:15377"/>
        <dbReference type="ChEBI" id="CHEBI:15378"/>
        <dbReference type="ChEBI" id="CHEBI:29985"/>
        <dbReference type="ChEBI" id="CHEBI:30616"/>
        <dbReference type="ChEBI" id="CHEBI:43474"/>
        <dbReference type="ChEBI" id="CHEBI:58359"/>
        <dbReference type="ChEBI" id="CHEBI:60033"/>
        <dbReference type="ChEBI" id="CHEBI:62233"/>
        <dbReference type="ChEBI" id="CHEBI:456216"/>
        <dbReference type="EC" id="6.3.5.13"/>
    </reaction>
</comment>
<keyword evidence="1" id="KW-0547">Nucleotide-binding</keyword>
<dbReference type="GO" id="GO:0016874">
    <property type="term" value="F:ligase activity"/>
    <property type="evidence" value="ECO:0007669"/>
    <property type="project" value="UniProtKB-KW"/>
</dbReference>
<sequence length="434" mass="44183">MLRGRRSDATAAPGTRAARPSWGARVAARAGRGAARVSRGLGVGGAAVLPGRVASALWPGALRELAAGRHVTLVAGTNGKTTTTHMLAAATATAGPVAHNRTGANMADGALAALIDAPTAPRAVLEVDELHLPAVAAATDPAVIVLLNLTRDQLDRVSEVGRTAAAIRAALAARPGTAVVANADDPLIAWAAGGSAHTTWVGAGARWRGDSHVCPRCATLLVDDGGCWACPGCGLRRPEVTWWAEEVGGDALVVHGPGPAEGLALRPGLPGAANRANALMALAASAATGTPVAPAAAAIAVGDEVVGRYARRRVGPWTLRLLLVKNPAGWQQTQEILDPAAAVLMVVNARQADGADVSWLWDLDLTSLAGRQLAVAGERGADLGVRLSYAGVAHHHAPDPLAALRALPAGPVDVVANYSAFLALHGRLAREREQ</sequence>
<feature type="binding site" evidence="1">
    <location>
        <position position="230"/>
    </location>
    <ligand>
        <name>Zn(2+)</name>
        <dbReference type="ChEBI" id="CHEBI:29105"/>
    </ligand>
</feature>
<dbReference type="InterPro" id="IPR043703">
    <property type="entry name" value="Lipid_II_synth_MurT"/>
</dbReference>
<keyword evidence="1" id="KW-0862">Zinc</keyword>
<proteinExistence type="inferred from homology"/>
<comment type="subunit">
    <text evidence="1">Forms a heterodimer with GatD.</text>
</comment>
<dbReference type="InterPro" id="IPR013221">
    <property type="entry name" value="Mur_ligase_cen"/>
</dbReference>
<dbReference type="SUPFAM" id="SSF53623">
    <property type="entry name" value="MurD-like peptide ligases, catalytic domain"/>
    <property type="match status" value="1"/>
</dbReference>
<dbReference type="EMBL" id="BAABHO010000019">
    <property type="protein sequence ID" value="GAA4790671.1"/>
    <property type="molecule type" value="Genomic_DNA"/>
</dbReference>
<feature type="binding site" evidence="1">
    <location>
        <position position="217"/>
    </location>
    <ligand>
        <name>Zn(2+)</name>
        <dbReference type="ChEBI" id="CHEBI:29105"/>
    </ligand>
</feature>
<comment type="catalytic activity">
    <reaction evidence="1">
        <text>beta-D-GlcNAc-(1-&gt;4)-Mur2Ac(oyl-L-Ala-gamma-D-Glu-L-Lys-D-Ala-D-Ala)-di-trans,octa-cis-undecaprenyl diphosphate + ATP = beta-D-GlcNAc-(1-&gt;4)-Mur2Ac(oyl-L-Ala-gamma-D-O-P-Glu-L-Lys-D-Ala-D-Ala)-di-trans,octa-cis-undecaprenyl diphosphate + ADP</text>
        <dbReference type="Rhea" id="RHEA:59488"/>
        <dbReference type="ChEBI" id="CHEBI:30616"/>
        <dbReference type="ChEBI" id="CHEBI:60033"/>
        <dbReference type="ChEBI" id="CHEBI:143132"/>
        <dbReference type="ChEBI" id="CHEBI:456216"/>
    </reaction>
</comment>
<dbReference type="InterPro" id="IPR036565">
    <property type="entry name" value="Mur-like_cat_sf"/>
</dbReference>
<feature type="domain" description="Mur ligase central" evidence="3">
    <location>
        <begin position="74"/>
        <end position="192"/>
    </location>
</feature>
<dbReference type="PANTHER" id="PTHR23135:SF7">
    <property type="entry name" value="LIPID II ISOGLUTAMINYL SYNTHASE (GLUTAMINE-HYDROLYZING) SUBUNIT MURT"/>
    <property type="match status" value="1"/>
</dbReference>
<comment type="caution">
    <text evidence="5">The sequence shown here is derived from an EMBL/GenBank/DDBJ whole genome shotgun (WGS) entry which is preliminary data.</text>
</comment>
<feature type="active site" evidence="1">
    <location>
        <position position="356"/>
    </location>
</feature>
<keyword evidence="1" id="KW-0067">ATP-binding</keyword>